<dbReference type="AlphaFoldDB" id="A0A0D0JUE1"/>
<evidence type="ECO:0000313" key="2">
    <source>
        <dbReference type="EMBL" id="KIP99110.1"/>
    </source>
</evidence>
<dbReference type="EMBL" id="JXQV01000030">
    <property type="protein sequence ID" value="KIP99110.1"/>
    <property type="molecule type" value="Genomic_DNA"/>
</dbReference>
<organism evidence="2 3">
    <name type="scientific">Agrobacterium tumefaciens</name>
    <dbReference type="NCBI Taxonomy" id="358"/>
    <lineage>
        <taxon>Bacteria</taxon>
        <taxon>Pseudomonadati</taxon>
        <taxon>Pseudomonadota</taxon>
        <taxon>Alphaproteobacteria</taxon>
        <taxon>Hyphomicrobiales</taxon>
        <taxon>Rhizobiaceae</taxon>
        <taxon>Rhizobium/Agrobacterium group</taxon>
        <taxon>Agrobacterium</taxon>
        <taxon>Agrobacterium tumefaciens complex</taxon>
    </lineage>
</organism>
<accession>A0A0D0JUE1</accession>
<evidence type="ECO:0000256" key="1">
    <source>
        <dbReference type="SAM" id="Phobius"/>
    </source>
</evidence>
<dbReference type="OrthoDB" id="9178739at2"/>
<keyword evidence="1" id="KW-0812">Transmembrane</keyword>
<gene>
    <name evidence="2" type="ORF">RU07_20835</name>
</gene>
<protein>
    <submittedName>
        <fullName evidence="2">Uncharacterized protein</fullName>
    </submittedName>
</protein>
<keyword evidence="1" id="KW-1133">Transmembrane helix</keyword>
<proteinExistence type="predicted"/>
<keyword evidence="1" id="KW-0472">Membrane</keyword>
<sequence>MNSWTKLLLGELGNCGETARHETETLYEVEVERLTEDLWDQLKSVKAREAELSLRVRVYTDPSDEQNLLDYSEVPASSRLTLAISKGPVDKSLRFFERKFLLENVAATPEILERSSTVFVADIDVGPTSLGQRTLPWRDPLDASVFSPEEAKSPRLVVNDASGRGVVPQRISPWLTRESDLNLMWEFYGPTASRRLSMVLPTALIEDEARALMALTEIKRRTKIGIEPPQDEVWSNLDLYKELNDLAYWIYVEGQDTDNRHSIVASEIARSLPKEKLWGKGLADTASNTLETAKIAYRLHLYDKSVDALKLMSDLRKGLAEDVKSVSAQTTALSAGLWRDSAVAFGGLAIKAAGGGTPVLLLTSVYLATSYVLNTKAAMQAVTAITKNEQMFRRKLYLPIIPEKEYSEISGARYEEVISDFGHYKTLVFRIYVTAILCLTLYAVWSSFDVTSCFSSHFARWLGRLAMPDSTSFFTTACLA</sequence>
<feature type="transmembrane region" description="Helical" evidence="1">
    <location>
        <begin position="427"/>
        <end position="445"/>
    </location>
</feature>
<evidence type="ECO:0000313" key="3">
    <source>
        <dbReference type="Proteomes" id="UP000035017"/>
    </source>
</evidence>
<reference evidence="2 3" key="1">
    <citation type="submission" date="2014-12" db="EMBL/GenBank/DDBJ databases">
        <title>16Stimator: statistical estimation of ribosomal gene copy numbers from draft genome assemblies.</title>
        <authorList>
            <person name="Perisin M.A."/>
            <person name="Vetter M."/>
            <person name="Gilbert J.A."/>
            <person name="Bergelson J."/>
        </authorList>
    </citation>
    <scope>NUCLEOTIDE SEQUENCE [LARGE SCALE GENOMIC DNA]</scope>
    <source>
        <strain evidence="2 3">MEJ076</strain>
    </source>
</reference>
<dbReference type="Proteomes" id="UP000035017">
    <property type="component" value="Unassembled WGS sequence"/>
</dbReference>
<name>A0A0D0JUE1_AGRTU</name>
<comment type="caution">
    <text evidence="2">The sequence shown here is derived from an EMBL/GenBank/DDBJ whole genome shotgun (WGS) entry which is preliminary data.</text>
</comment>